<dbReference type="EMBL" id="JAQJAE010000006">
    <property type="protein sequence ID" value="KAJ5588930.1"/>
    <property type="molecule type" value="Genomic_DNA"/>
</dbReference>
<dbReference type="GeneID" id="81592904"/>
<comment type="caution">
    <text evidence="1">The sequence shown here is derived from an EMBL/GenBank/DDBJ whole genome shotgun (WGS) entry which is preliminary data.</text>
</comment>
<proteinExistence type="predicted"/>
<accession>A0AAD6GU81</accession>
<reference evidence="1" key="2">
    <citation type="submission" date="2023-01" db="EMBL/GenBank/DDBJ databases">
        <authorList>
            <person name="Petersen C."/>
        </authorList>
    </citation>
    <scope>NUCLEOTIDE SEQUENCE</scope>
    <source>
        <strain evidence="1">IBT 12815</strain>
    </source>
</reference>
<keyword evidence="2" id="KW-1185">Reference proteome</keyword>
<reference evidence="1" key="1">
    <citation type="journal article" date="2023" name="IMA Fungus">
        <title>Comparative genomic study of the Penicillium genus elucidates a diverse pangenome and 15 lateral gene transfer events.</title>
        <authorList>
            <person name="Petersen C."/>
            <person name="Sorensen T."/>
            <person name="Nielsen M.R."/>
            <person name="Sondergaard T.E."/>
            <person name="Sorensen J.L."/>
            <person name="Fitzpatrick D.A."/>
            <person name="Frisvad J.C."/>
            <person name="Nielsen K.L."/>
        </authorList>
    </citation>
    <scope>NUCLEOTIDE SEQUENCE</scope>
    <source>
        <strain evidence="1">IBT 12815</strain>
    </source>
</reference>
<evidence type="ECO:0000313" key="2">
    <source>
        <dbReference type="Proteomes" id="UP001213799"/>
    </source>
</evidence>
<protein>
    <submittedName>
        <fullName evidence="1">Uncharacterized protein</fullName>
    </submittedName>
</protein>
<dbReference type="RefSeq" id="XP_056747949.1">
    <property type="nucleotide sequence ID" value="XM_056902662.1"/>
</dbReference>
<sequence length="99" mass="11205">MTREVKLENPGQWCLRPTFLEGKTSCQKGANVGNILQRLSIEGILYTSDQTTIFRISPSYCTTVIDVILSVCARLEKKRAAKKSHPPTPRAPYRISFDY</sequence>
<evidence type="ECO:0000313" key="1">
    <source>
        <dbReference type="EMBL" id="KAJ5588930.1"/>
    </source>
</evidence>
<gene>
    <name evidence="1" type="ORF">N7537_011608</name>
</gene>
<dbReference type="AlphaFoldDB" id="A0AAD6GU81"/>
<name>A0AAD6GU81_9EURO</name>
<organism evidence="1 2">
    <name type="scientific">Penicillium hordei</name>
    <dbReference type="NCBI Taxonomy" id="40994"/>
    <lineage>
        <taxon>Eukaryota</taxon>
        <taxon>Fungi</taxon>
        <taxon>Dikarya</taxon>
        <taxon>Ascomycota</taxon>
        <taxon>Pezizomycotina</taxon>
        <taxon>Eurotiomycetes</taxon>
        <taxon>Eurotiomycetidae</taxon>
        <taxon>Eurotiales</taxon>
        <taxon>Aspergillaceae</taxon>
        <taxon>Penicillium</taxon>
    </lineage>
</organism>
<dbReference type="Proteomes" id="UP001213799">
    <property type="component" value="Unassembled WGS sequence"/>
</dbReference>